<dbReference type="PANTHER" id="PTHR38730">
    <property type="entry name" value="SLL7028 PROTEIN"/>
    <property type="match status" value="1"/>
</dbReference>
<feature type="domain" description="Putative metallopeptidase" evidence="3">
    <location>
        <begin position="59"/>
        <end position="304"/>
    </location>
</feature>
<sequence>MVINLTNMGNNSNAARQEKINSLAEEALRISKGRILANMRYLDSVIYGLAPVRSSYGPAADGRYIYYEPVDILKRWKTGITTLSRDYMHLILHCLFRHSFVREPVNHKHWDMAADMAVEALIDSLNMDCFHSPRGRKVRDYLSDHKDIVSDFTAEKLYSWLEDGVVSASEMSRLQNIFFVDDHTLWYSYAASKSYSRDVELKGTEHGKGEGEGRNDSDSGMFDLDEEELNKIQEQLDSEDLLPQILYGDLRKQMEEKWKDISQYLQADLAHADRDMGMGAGIMKDALEELNREHYNYESFLRKFSVRGENIRIDPDSFDYIFYTYGLKLYGNVPLIEPLEYGEDKKIRDFVIAVDTSGSTKGPVVQAFLKKTFNILKTEESFHKKVNIHIIQCDGKIQQDSVIHSLKDINSFMEKFEIRGMGGTDFRPVFAYVDALVKQGAFDHLKGLIYFTDGFGVFPRKKPEYETAFVFVDSAKNNLKVPAWAMKVVLGSEEI</sequence>
<evidence type="ECO:0000259" key="3">
    <source>
        <dbReference type="Pfam" id="PF13203"/>
    </source>
</evidence>
<organism evidence="4">
    <name type="scientific">Baileyella intestinalis</name>
    <dbReference type="NCBI Taxonomy" id="2606709"/>
    <lineage>
        <taxon>Bacteria</taxon>
        <taxon>Bacillati</taxon>
        <taxon>Bacillota</taxon>
        <taxon>Clostridia</taxon>
        <taxon>Peptostreptococcales</taxon>
        <taxon>Anaerovoracaceae</taxon>
        <taxon>Baileyella</taxon>
    </lineage>
</organism>
<comment type="caution">
    <text evidence="4">The sequence shown here is derived from an EMBL/GenBank/DDBJ whole genome shotgun (WGS) entry which is preliminary data.</text>
</comment>
<feature type="domain" description="VWA-like" evidence="2">
    <location>
        <begin position="351"/>
        <end position="489"/>
    </location>
</feature>
<dbReference type="InterPro" id="IPR025154">
    <property type="entry name" value="Put_metallopeptidase_dom"/>
</dbReference>
<dbReference type="PANTHER" id="PTHR38730:SF1">
    <property type="entry name" value="SLL7028 PROTEIN"/>
    <property type="match status" value="1"/>
</dbReference>
<dbReference type="SUPFAM" id="SSF53300">
    <property type="entry name" value="vWA-like"/>
    <property type="match status" value="1"/>
</dbReference>
<dbReference type="EMBL" id="VUNB01000004">
    <property type="protein sequence ID" value="MST69193.1"/>
    <property type="molecule type" value="Genomic_DNA"/>
</dbReference>
<dbReference type="InterPro" id="IPR036465">
    <property type="entry name" value="vWFA_dom_sf"/>
</dbReference>
<evidence type="ECO:0000313" key="4">
    <source>
        <dbReference type="EMBL" id="MST69193.1"/>
    </source>
</evidence>
<gene>
    <name evidence="4" type="ORF">FYJ66_06255</name>
</gene>
<evidence type="ECO:0000256" key="1">
    <source>
        <dbReference type="SAM" id="MobiDB-lite"/>
    </source>
</evidence>
<proteinExistence type="predicted"/>
<dbReference type="AlphaFoldDB" id="A0A6A8M8N0"/>
<dbReference type="InterPro" id="IPR018698">
    <property type="entry name" value="VWA-like_dom"/>
</dbReference>
<dbReference type="Pfam" id="PF13203">
    <property type="entry name" value="DUF2201_N"/>
    <property type="match status" value="1"/>
</dbReference>
<evidence type="ECO:0000259" key="2">
    <source>
        <dbReference type="Pfam" id="PF09967"/>
    </source>
</evidence>
<protein>
    <submittedName>
        <fullName evidence="4">Metallopeptidase</fullName>
    </submittedName>
</protein>
<accession>A0A6A8M8N0</accession>
<feature type="region of interest" description="Disordered" evidence="1">
    <location>
        <begin position="202"/>
        <end position="222"/>
    </location>
</feature>
<reference evidence="4" key="1">
    <citation type="submission" date="2019-09" db="EMBL/GenBank/DDBJ databases">
        <title>In-depth cultivation of the pig gut microbiome towards novel bacterial diversity and tailored functional studies.</title>
        <authorList>
            <person name="Wylensek D."/>
            <person name="Hitch T.C.A."/>
            <person name="Clavel T."/>
        </authorList>
    </citation>
    <scope>NUCLEOTIDE SEQUENCE</scope>
    <source>
        <strain evidence="4">RF-744-FAT-WT-3</strain>
    </source>
</reference>
<dbReference type="CDD" id="cd00198">
    <property type="entry name" value="vWFA"/>
    <property type="match status" value="1"/>
</dbReference>
<feature type="compositionally biased region" description="Basic and acidic residues" evidence="1">
    <location>
        <begin position="202"/>
        <end position="217"/>
    </location>
</feature>
<dbReference type="Pfam" id="PF09967">
    <property type="entry name" value="DUF2201"/>
    <property type="match status" value="1"/>
</dbReference>
<name>A0A6A8M8N0_9FIRM</name>